<keyword evidence="5" id="KW-1185">Reference proteome</keyword>
<evidence type="ECO:0000259" key="3">
    <source>
        <dbReference type="Pfam" id="PF13568"/>
    </source>
</evidence>
<accession>A0A4Y6PZM9</accession>
<feature type="transmembrane region" description="Helical" evidence="1">
    <location>
        <begin position="20"/>
        <end position="41"/>
    </location>
</feature>
<evidence type="ECO:0008006" key="6">
    <source>
        <dbReference type="Google" id="ProtNLM"/>
    </source>
</evidence>
<reference evidence="4 5" key="1">
    <citation type="submission" date="2019-06" db="EMBL/GenBank/DDBJ databases">
        <title>Persicimonas caeni gen. nov., sp. nov., a predatory bacterium isolated from solar saltern.</title>
        <authorList>
            <person name="Wang S."/>
        </authorList>
    </citation>
    <scope>NUCLEOTIDE SEQUENCE [LARGE SCALE GENOMIC DNA]</scope>
    <source>
        <strain evidence="4 5">YN101</strain>
    </source>
</reference>
<dbReference type="InterPro" id="IPR025665">
    <property type="entry name" value="Beta-barrel_OMP_2"/>
</dbReference>
<accession>A0A5B8YHG0</accession>
<keyword evidence="1" id="KW-1133">Transmembrane helix</keyword>
<keyword evidence="1" id="KW-0472">Membrane</keyword>
<gene>
    <name evidence="4" type="ORF">FIV42_24505</name>
</gene>
<dbReference type="Gene3D" id="2.120.10.30">
    <property type="entry name" value="TolB, C-terminal domain"/>
    <property type="match status" value="1"/>
</dbReference>
<protein>
    <recommendedName>
        <fullName evidence="6">PQQ-dependent sugar dehydrogenase</fullName>
    </recommendedName>
</protein>
<evidence type="ECO:0000259" key="2">
    <source>
        <dbReference type="Pfam" id="PF07995"/>
    </source>
</evidence>
<dbReference type="Pfam" id="PF13568">
    <property type="entry name" value="OMP_b-brl_2"/>
    <property type="match status" value="1"/>
</dbReference>
<organism evidence="4 5">
    <name type="scientific">Persicimonas caeni</name>
    <dbReference type="NCBI Taxonomy" id="2292766"/>
    <lineage>
        <taxon>Bacteria</taxon>
        <taxon>Deltaproteobacteria</taxon>
        <taxon>Bradymonadales</taxon>
        <taxon>Bradymonadaceae</taxon>
        <taxon>Persicimonas</taxon>
    </lineage>
</organism>
<proteinExistence type="predicted"/>
<keyword evidence="1" id="KW-0812">Transmembrane</keyword>
<dbReference type="OrthoDB" id="9770043at2"/>
<sequence length="636" mass="68327">MGVQGHHSVGGAVSKNAGRLIAAGAAVALILLCWVAAAGALPRGIVAERYVEGLANPTAMTIAPSGDILVTEKGGEVRLVRDGNLVAGPVVRFSPTVKGQAGLLGIDVFDDFAESGRFIVAYTPASDPTRIWLSRARMTPEGGEVLEDPWKVLPNNPDSDRNYAGRVEVADGHIYVGLGDLGRHNEAQSTRRLPGSILRYNLDGTVPADNPFGTAVYAYGFRNPQGFETVGDGTLWVVDSGETEHDEISRVVAGGNYGWPVVIGHCDNYPLTEVCDETSLLDPHYEFRWQTRVTGVAGYREGLMPALRGSVFVTGRRYGELHRLVSTADGRRLELAVPFFVLPGSEPQAGLVDVKVGTDGALYVLVGDTPAGQILRIAPREDVLDQNAILEEGTELRPADTPVCTVSQVDAAVPWSQGALLVICLVLLVWALRRREVPRAVTICACLLAVLTLWSAKVHAQEARWGVKAGANVATVSGDDVVTASLAPGVTAGVASRFEFNEYLAVAPELIYAWKGTGIDSVDDRHLSHHLTLPVFMEGRLNFGWIEPRLTAGPAATLVLSARTGDQIMTDRLNRWGFAVAGGLGADFGFGSGMMTVDARFERGLTEVYDDRATPHYIRTPENYNNVAYLLVGYLF</sequence>
<dbReference type="Pfam" id="PF07995">
    <property type="entry name" value="GSDH"/>
    <property type="match status" value="1"/>
</dbReference>
<evidence type="ECO:0000313" key="5">
    <source>
        <dbReference type="Proteomes" id="UP000315995"/>
    </source>
</evidence>
<dbReference type="SUPFAM" id="SSF50952">
    <property type="entry name" value="Soluble quinoprotein glucose dehydrogenase"/>
    <property type="match status" value="1"/>
</dbReference>
<dbReference type="InterPro" id="IPR012938">
    <property type="entry name" value="Glc/Sorbosone_DH"/>
</dbReference>
<dbReference type="PANTHER" id="PTHR19328">
    <property type="entry name" value="HEDGEHOG-INTERACTING PROTEIN"/>
    <property type="match status" value="1"/>
</dbReference>
<dbReference type="Proteomes" id="UP000315995">
    <property type="component" value="Chromosome"/>
</dbReference>
<feature type="domain" description="Outer membrane protein beta-barrel" evidence="3">
    <location>
        <begin position="460"/>
        <end position="608"/>
    </location>
</feature>
<feature type="domain" description="Glucose/Sorbosone dehydrogenase" evidence="2">
    <location>
        <begin position="54"/>
        <end position="376"/>
    </location>
</feature>
<dbReference type="InterPro" id="IPR011041">
    <property type="entry name" value="Quinoprot_gluc/sorb_DH_b-prop"/>
</dbReference>
<dbReference type="AlphaFoldDB" id="A0A4Y6PZM9"/>
<evidence type="ECO:0000256" key="1">
    <source>
        <dbReference type="SAM" id="Phobius"/>
    </source>
</evidence>
<name>A0A4Y6PZM9_PERCE</name>
<dbReference type="PANTHER" id="PTHR19328:SF75">
    <property type="entry name" value="ALDOSE SUGAR DEHYDROGENASE YLII"/>
    <property type="match status" value="1"/>
</dbReference>
<dbReference type="InterPro" id="IPR011042">
    <property type="entry name" value="6-blade_b-propeller_TolB-like"/>
</dbReference>
<evidence type="ECO:0000313" key="4">
    <source>
        <dbReference type="EMBL" id="QDG53788.1"/>
    </source>
</evidence>
<dbReference type="EMBL" id="CP041186">
    <property type="protein sequence ID" value="QDG53788.1"/>
    <property type="molecule type" value="Genomic_DNA"/>
</dbReference>